<dbReference type="STRING" id="679897.HMU08120"/>
<dbReference type="InterPro" id="IPR036709">
    <property type="entry name" value="Autotransporte_beta_dom_sf"/>
</dbReference>
<feature type="domain" description="Autotransporter" evidence="1">
    <location>
        <begin position="520"/>
        <end position="828"/>
    </location>
</feature>
<reference evidence="2 3" key="1">
    <citation type="journal article" date="2010" name="BMC Genomics">
        <title>Comparative genomics and proteomics of Helicobacter mustelae, an ulcerogenic and carcinogenic gastric pathogen.</title>
        <authorList>
            <person name="O'Toole P.W."/>
            <person name="Snelling W.J."/>
            <person name="Canchaya C."/>
            <person name="Forde B.M."/>
            <person name="Hardie K.R."/>
            <person name="Josenhans C."/>
            <person name="Graham R.L.J."/>
            <person name="McMullan G."/>
            <person name="Parkhill J."/>
            <person name="Belda E."/>
            <person name="Bentley S.D."/>
        </authorList>
    </citation>
    <scope>NUCLEOTIDE SEQUENCE [LARGE SCALE GENOMIC DNA]</scope>
    <source>
        <strain evidence="3">ATCC 43772 / LMG 18044 / NCTC 12198 / 12198</strain>
    </source>
</reference>
<organism evidence="2 3">
    <name type="scientific">Helicobacter mustelae (strain ATCC 43772 / CCUG 25715 / CIP 103759 / LMG 18044 / NCTC 12198 / R85-136P)</name>
    <name type="common">Campylobacter mustelae</name>
    <dbReference type="NCBI Taxonomy" id="679897"/>
    <lineage>
        <taxon>Bacteria</taxon>
        <taxon>Pseudomonadati</taxon>
        <taxon>Campylobacterota</taxon>
        <taxon>Epsilonproteobacteria</taxon>
        <taxon>Campylobacterales</taxon>
        <taxon>Helicobacteraceae</taxon>
        <taxon>Helicobacter</taxon>
    </lineage>
</organism>
<proteinExistence type="predicted"/>
<dbReference type="AlphaFoldDB" id="D3UHU6"/>
<evidence type="ECO:0000259" key="1">
    <source>
        <dbReference type="PROSITE" id="PS51208"/>
    </source>
</evidence>
<dbReference type="PROSITE" id="PS51208">
    <property type="entry name" value="AUTOTRANSPORTER"/>
    <property type="match status" value="1"/>
</dbReference>
<dbReference type="InterPro" id="IPR005546">
    <property type="entry name" value="Autotransporte_beta"/>
</dbReference>
<dbReference type="EMBL" id="FN555004">
    <property type="protein sequence ID" value="CBG40069.1"/>
    <property type="molecule type" value="Genomic_DNA"/>
</dbReference>
<dbReference type="SUPFAM" id="SSF103515">
    <property type="entry name" value="Autotransporter"/>
    <property type="match status" value="1"/>
</dbReference>
<keyword evidence="3" id="KW-1185">Reference proteome</keyword>
<accession>D3UHU6</accession>
<dbReference type="eggNOG" id="COG3468">
    <property type="taxonomic scope" value="Bacteria"/>
</dbReference>
<sequence>MTSLPLSPYHFLATYGIIFATKFVRENLPKHKKQDLDGARFLKKIFLYFLSLSSFAYTATNATVTQVQSTYNQNTTLDIHINLNNTPDGSIQCNAAQDNCYTGAIFSNYNTLSLNNNANLTVNLTATGNYGSWAAVFFRGDGGNTYSINGGSFTLNLLSLPDPNAKLPVEGVFITRRKPTTQPSVFRFNTDVNVTATKDFYITRGIFNVNDGEGGYYFFGNTFIDVSKMQKSKGWKGSGVGYRSITSIGGDGVFYVNYDPNKKTTYNRKNIVQLKGDIAVEKSSSAQSEVIIHLTNPQSFFQGLFSLQGSANAELLLDEGGKWILTANSAVRTLNANNSPHDIKNQYGNIDKIAMVDFTKIADDGDSSRISSKAPFKMRTLEITRQLNGNNGVFRLMADVPLGQVDKVDTNELNGKQYIQIYQNGSRLGFDVAGKNMIVAHAKQVNGDFVGLETITGIYNYYPTLIKKNAPNGGMNWILGSIDYRPNQTAFSLFNILSIPYKIFKIQANSINSRIDDLLYPPMNFGVWIKVYGGGIYQKNDFNKKQNAQNLFYTVQGGFDYGENINNTRYFYGGSFDYLKIYGNDAGYNGSAAAYGFGFYAGYIYNDDLFIDGKVKYVLGHSQNYLYQSKASPEFYTNIFLADFRIGYSFYPFRNSRSKTVEKCKSGGDGSLFCRNTTSVGYVRDNRFYIQPFFSLTPGVIGGTRFSFLDATTGYHIRSSLATTPAMITKLGVLSVKRYDYDTFSVKAKTQISYAYGINTGGTLTLIDDANIPLSNNPNKGQHHLGLGLGTEVLFLNDSLRMFADFKTEFFGRVNTYWLLSTGLRYKFGQIIARPRGQYSVRPKEVGKKRNIKQTLSPYNPQLEKNPTSHTFKNRNHFQEARHGFIRKR</sequence>
<dbReference type="KEGG" id="hms:HMU08120"/>
<dbReference type="HOGENOM" id="CLU_324595_0_0_7"/>
<evidence type="ECO:0000313" key="2">
    <source>
        <dbReference type="EMBL" id="CBG40069.1"/>
    </source>
</evidence>
<name>D3UHU6_HELM1</name>
<protein>
    <recommendedName>
        <fullName evidence="1">Autotransporter domain-containing protein</fullName>
    </recommendedName>
</protein>
<dbReference type="Proteomes" id="UP000001522">
    <property type="component" value="Chromosome"/>
</dbReference>
<gene>
    <name evidence="2" type="ordered locus">HMU08120</name>
</gene>
<dbReference type="Gene3D" id="2.40.128.130">
    <property type="entry name" value="Autotransporter beta-domain"/>
    <property type="match status" value="1"/>
</dbReference>
<evidence type="ECO:0000313" key="3">
    <source>
        <dbReference type="Proteomes" id="UP000001522"/>
    </source>
</evidence>